<evidence type="ECO:0000256" key="1">
    <source>
        <dbReference type="SAM" id="MobiDB-lite"/>
    </source>
</evidence>
<reference evidence="3" key="1">
    <citation type="submission" date="2025-08" db="UniProtKB">
        <authorList>
            <consortium name="RefSeq"/>
        </authorList>
    </citation>
    <scope>IDENTIFICATION</scope>
    <source>
        <tissue evidence="3">White muscle</tissue>
    </source>
</reference>
<feature type="compositionally biased region" description="Basic and acidic residues" evidence="1">
    <location>
        <begin position="30"/>
        <end position="43"/>
    </location>
</feature>
<sequence length="234" mass="25638">MWILYDKMDDKTVSSNKDVFTSDSVGLPCSEEKEYQHGNEQRGWRAPGRYELNPKRNAGNHGNVAESSTTAEGGHPGHLPPSPVTPGHGAGLSRTSSLLGHTTGSVVQPPSVSLGGGRDDSSYSSSQSFSITEMIESQSPLSSSRTQKDNGSNILGPWPRPHRQDMGMVDKYTMTNRSPCVTPKTSFFKQHIKALTLACLVVFQIHSHLFTLSTVHTLELWFICRSTLYTLLSC</sequence>
<dbReference type="RefSeq" id="XP_038866691.1">
    <property type="nucleotide sequence ID" value="XM_039010763.1"/>
</dbReference>
<protein>
    <submittedName>
        <fullName evidence="3">Uncharacterized protein LOC120061172 isoform X2</fullName>
    </submittedName>
</protein>
<dbReference type="Proteomes" id="UP000808372">
    <property type="component" value="Chromosome 16"/>
</dbReference>
<feature type="compositionally biased region" description="Polar residues" evidence="1">
    <location>
        <begin position="93"/>
        <end position="111"/>
    </location>
</feature>
<evidence type="ECO:0000313" key="3">
    <source>
        <dbReference type="RefSeq" id="XP_038866691.1"/>
    </source>
</evidence>
<name>A0A8U1EZ27_SALNM</name>
<gene>
    <name evidence="3" type="primary">LOC120061172</name>
</gene>
<organism evidence="2 3">
    <name type="scientific">Salvelinus namaycush</name>
    <name type="common">Lake trout</name>
    <name type="synonym">Salmo namaycush</name>
    <dbReference type="NCBI Taxonomy" id="8040"/>
    <lineage>
        <taxon>Eukaryota</taxon>
        <taxon>Metazoa</taxon>
        <taxon>Chordata</taxon>
        <taxon>Craniata</taxon>
        <taxon>Vertebrata</taxon>
        <taxon>Euteleostomi</taxon>
        <taxon>Actinopterygii</taxon>
        <taxon>Neopterygii</taxon>
        <taxon>Teleostei</taxon>
        <taxon>Protacanthopterygii</taxon>
        <taxon>Salmoniformes</taxon>
        <taxon>Salmonidae</taxon>
        <taxon>Salmoninae</taxon>
        <taxon>Salvelinus</taxon>
    </lineage>
</organism>
<dbReference type="AlphaFoldDB" id="A0A8U1EZ27"/>
<evidence type="ECO:0000313" key="2">
    <source>
        <dbReference type="Proteomes" id="UP000808372"/>
    </source>
</evidence>
<dbReference type="GeneID" id="120061172"/>
<keyword evidence="2" id="KW-1185">Reference proteome</keyword>
<feature type="compositionally biased region" description="Polar residues" evidence="1">
    <location>
        <begin position="135"/>
        <end position="153"/>
    </location>
</feature>
<accession>A0A8U1EZ27</accession>
<proteinExistence type="predicted"/>
<feature type="region of interest" description="Disordered" evidence="1">
    <location>
        <begin position="14"/>
        <end position="163"/>
    </location>
</feature>
<feature type="compositionally biased region" description="Polar residues" evidence="1">
    <location>
        <begin position="14"/>
        <end position="24"/>
    </location>
</feature>